<dbReference type="InterPro" id="IPR032831">
    <property type="entry name" value="LptM_cons"/>
</dbReference>
<dbReference type="OrthoDB" id="8550022at2"/>
<keyword evidence="8" id="KW-1185">Reference proteome</keyword>
<dbReference type="GO" id="GO:0009279">
    <property type="term" value="C:cell outer membrane"/>
    <property type="evidence" value="ECO:0007669"/>
    <property type="project" value="UniProtKB-SubCell"/>
</dbReference>
<dbReference type="NCBIfam" id="NF047847">
    <property type="entry name" value="SS_mature_LptM"/>
    <property type="match status" value="1"/>
</dbReference>
<comment type="caution">
    <text evidence="7">The sequence shown here is derived from an EMBL/GenBank/DDBJ whole genome shotgun (WGS) entry which is preliminary data.</text>
</comment>
<sequence>MKACWIAIFFSALLISGCGQKGPLYLPSDAPQQTQLQSQQ</sequence>
<evidence type="ECO:0000256" key="4">
    <source>
        <dbReference type="ARBA" id="ARBA00023139"/>
    </source>
</evidence>
<comment type="subcellular location">
    <subcellularLocation>
        <location evidence="1">Cell outer membrane</location>
        <topology evidence="1">Lipid-anchor</topology>
    </subcellularLocation>
</comment>
<keyword evidence="4" id="KW-0564">Palmitate</keyword>
<evidence type="ECO:0000256" key="6">
    <source>
        <dbReference type="ARBA" id="ARBA00023288"/>
    </source>
</evidence>
<keyword evidence="3" id="KW-0472">Membrane</keyword>
<name>A0A3P1SIP1_9GAMM</name>
<dbReference type="Pfam" id="PF13627">
    <property type="entry name" value="LptM_cons"/>
    <property type="match status" value="1"/>
</dbReference>
<dbReference type="Proteomes" id="UP000267535">
    <property type="component" value="Unassembled WGS sequence"/>
</dbReference>
<evidence type="ECO:0000256" key="2">
    <source>
        <dbReference type="ARBA" id="ARBA00022729"/>
    </source>
</evidence>
<organism evidence="7 8">
    <name type="scientific">Amphritea balenae</name>
    <dbReference type="NCBI Taxonomy" id="452629"/>
    <lineage>
        <taxon>Bacteria</taxon>
        <taxon>Pseudomonadati</taxon>
        <taxon>Pseudomonadota</taxon>
        <taxon>Gammaproteobacteria</taxon>
        <taxon>Oceanospirillales</taxon>
        <taxon>Oceanospirillaceae</taxon>
        <taxon>Amphritea</taxon>
    </lineage>
</organism>
<keyword evidence="5" id="KW-0998">Cell outer membrane</keyword>
<keyword evidence="6" id="KW-0449">Lipoprotein</keyword>
<dbReference type="RefSeq" id="WP_124927619.1">
    <property type="nucleotide sequence ID" value="NZ_BMOH01000002.1"/>
</dbReference>
<proteinExistence type="predicted"/>
<keyword evidence="2" id="KW-0732">Signal</keyword>
<reference evidence="7 8" key="1">
    <citation type="submission" date="2018-11" db="EMBL/GenBank/DDBJ databases">
        <title>The draft genome sequence of Amphritea balenae JAMM 1525T.</title>
        <authorList>
            <person name="Fang Z."/>
            <person name="Zhang Y."/>
            <person name="Han X."/>
        </authorList>
    </citation>
    <scope>NUCLEOTIDE SEQUENCE [LARGE SCALE GENOMIC DNA]</scope>
    <source>
        <strain evidence="7 8">JAMM 1525</strain>
    </source>
</reference>
<gene>
    <name evidence="7" type="ORF">EHS89_18295</name>
</gene>
<dbReference type="EMBL" id="RQXV01000013">
    <property type="protein sequence ID" value="RRC97161.1"/>
    <property type="molecule type" value="Genomic_DNA"/>
</dbReference>
<evidence type="ECO:0000256" key="5">
    <source>
        <dbReference type="ARBA" id="ARBA00023237"/>
    </source>
</evidence>
<evidence type="ECO:0000256" key="1">
    <source>
        <dbReference type="ARBA" id="ARBA00004459"/>
    </source>
</evidence>
<evidence type="ECO:0000313" key="7">
    <source>
        <dbReference type="EMBL" id="RRC97161.1"/>
    </source>
</evidence>
<protein>
    <submittedName>
        <fullName evidence="7">Lipopeptide</fullName>
    </submittedName>
</protein>
<accession>A0A3P1SIP1</accession>
<evidence type="ECO:0000313" key="8">
    <source>
        <dbReference type="Proteomes" id="UP000267535"/>
    </source>
</evidence>
<dbReference type="AlphaFoldDB" id="A0A3P1SIP1"/>
<dbReference type="PROSITE" id="PS51257">
    <property type="entry name" value="PROKAR_LIPOPROTEIN"/>
    <property type="match status" value="1"/>
</dbReference>
<evidence type="ECO:0000256" key="3">
    <source>
        <dbReference type="ARBA" id="ARBA00023136"/>
    </source>
</evidence>